<feature type="compositionally biased region" description="Basic and acidic residues" evidence="5">
    <location>
        <begin position="59"/>
        <end position="76"/>
    </location>
</feature>
<feature type="region of interest" description="Disordered" evidence="5">
    <location>
        <begin position="436"/>
        <end position="478"/>
    </location>
</feature>
<feature type="domain" description="G protein-coupled receptor GPR1/2/3 C-terminal" evidence="7">
    <location>
        <begin position="212"/>
        <end position="287"/>
    </location>
</feature>
<evidence type="ECO:0000313" key="9">
    <source>
        <dbReference type="Proteomes" id="UP001310890"/>
    </source>
</evidence>
<evidence type="ECO:0000256" key="6">
    <source>
        <dbReference type="SAM" id="Phobius"/>
    </source>
</evidence>
<dbReference type="PANTHER" id="PTHR23112">
    <property type="entry name" value="G PROTEIN-COUPLED RECEPTOR 157-RELATED"/>
    <property type="match status" value="1"/>
</dbReference>
<keyword evidence="3 6" id="KW-1133">Transmembrane helix</keyword>
<feature type="region of interest" description="Disordered" evidence="5">
    <location>
        <begin position="186"/>
        <end position="208"/>
    </location>
</feature>
<feature type="region of interest" description="Disordered" evidence="5">
    <location>
        <begin position="47"/>
        <end position="129"/>
    </location>
</feature>
<feature type="transmembrane region" description="Helical" evidence="6">
    <location>
        <begin position="256"/>
        <end position="280"/>
    </location>
</feature>
<accession>A0AAN7YLB0</accession>
<sequence>MAVAIRIYRHVGREFQGFGAEHDRSSSFSMPVASSVDRAMATQVLASHNRQRSAMQDVDLEKQGSDESLAPDERSTKALRSVRMTPPASLAPTSAPASRRGSVPTWTPAFSVPTEPGPRPRSSVPTSRRGSHMIAAGVAAEDFAPPPAPTETELSRHRGSIVTISSLTAPMLSSVLALDPIVEDKRKSGSVRPGDNDPSTPPGKPMVTKMVRNRQRAIQRQLRLLFIYPVVYIILWLTPFIMHCFNYNNYYAQNPIFALSLLNAFCQCFLGFADVSIFCWREKPWRHVPGSDGTFLGSFALWTIWGRQRRRRASGVGSESSQQEAEEGVSEGAVAGEQQGKVDVRPGFLGRVKRWSLTPSNSSSPRKHSGPPSDAETPRTEPLSSPRRPVVRAHRRTASGGSDRRQLEIDQAYERLALERADWEANRKSFGERKEGVLAAKEEEEERLGGVLSSASEDGGGDVAEGMGAGTMHVGKVV</sequence>
<dbReference type="GO" id="GO:0004930">
    <property type="term" value="F:G protein-coupled receptor activity"/>
    <property type="evidence" value="ECO:0007669"/>
    <property type="project" value="TreeGrafter"/>
</dbReference>
<organism evidence="8 9">
    <name type="scientific">Meristemomyces frigidus</name>
    <dbReference type="NCBI Taxonomy" id="1508187"/>
    <lineage>
        <taxon>Eukaryota</taxon>
        <taxon>Fungi</taxon>
        <taxon>Dikarya</taxon>
        <taxon>Ascomycota</taxon>
        <taxon>Pezizomycotina</taxon>
        <taxon>Dothideomycetes</taxon>
        <taxon>Dothideomycetidae</taxon>
        <taxon>Mycosphaerellales</taxon>
        <taxon>Teratosphaeriaceae</taxon>
        <taxon>Meristemomyces</taxon>
    </lineage>
</organism>
<keyword evidence="2 6" id="KW-0812">Transmembrane</keyword>
<proteinExistence type="predicted"/>
<feature type="compositionally biased region" description="Low complexity" evidence="5">
    <location>
        <begin position="314"/>
        <end position="323"/>
    </location>
</feature>
<feature type="region of interest" description="Disordered" evidence="5">
    <location>
        <begin position="313"/>
        <end position="337"/>
    </location>
</feature>
<name>A0AAN7YLB0_9PEZI</name>
<feature type="transmembrane region" description="Helical" evidence="6">
    <location>
        <begin position="222"/>
        <end position="241"/>
    </location>
</feature>
<evidence type="ECO:0000256" key="1">
    <source>
        <dbReference type="ARBA" id="ARBA00004141"/>
    </source>
</evidence>
<protein>
    <recommendedName>
        <fullName evidence="7">G protein-coupled receptor GPR1/2/3 C-terminal domain-containing protein</fullName>
    </recommendedName>
</protein>
<comment type="subcellular location">
    <subcellularLocation>
        <location evidence="1">Membrane</location>
        <topology evidence="1">Multi-pass membrane protein</topology>
    </subcellularLocation>
</comment>
<gene>
    <name evidence="8" type="ORF">LTR62_000950</name>
</gene>
<dbReference type="GO" id="GO:0005886">
    <property type="term" value="C:plasma membrane"/>
    <property type="evidence" value="ECO:0007669"/>
    <property type="project" value="TreeGrafter"/>
</dbReference>
<evidence type="ECO:0000259" key="7">
    <source>
        <dbReference type="Pfam" id="PF11970"/>
    </source>
</evidence>
<dbReference type="Pfam" id="PF11970">
    <property type="entry name" value="GPR_Gpa2_C"/>
    <property type="match status" value="1"/>
</dbReference>
<dbReference type="Proteomes" id="UP001310890">
    <property type="component" value="Unassembled WGS sequence"/>
</dbReference>
<dbReference type="GO" id="GO:0007189">
    <property type="term" value="P:adenylate cyclase-activating G protein-coupled receptor signaling pathway"/>
    <property type="evidence" value="ECO:0007669"/>
    <property type="project" value="TreeGrafter"/>
</dbReference>
<keyword evidence="4 6" id="KW-0472">Membrane</keyword>
<evidence type="ECO:0000256" key="3">
    <source>
        <dbReference type="ARBA" id="ARBA00022989"/>
    </source>
</evidence>
<evidence type="ECO:0000256" key="5">
    <source>
        <dbReference type="SAM" id="MobiDB-lite"/>
    </source>
</evidence>
<reference evidence="8" key="1">
    <citation type="submission" date="2023-08" db="EMBL/GenBank/DDBJ databases">
        <title>Black Yeasts Isolated from many extreme environments.</title>
        <authorList>
            <person name="Coleine C."/>
            <person name="Stajich J.E."/>
            <person name="Selbmann L."/>
        </authorList>
    </citation>
    <scope>NUCLEOTIDE SEQUENCE</scope>
    <source>
        <strain evidence="8">CCFEE 5401</strain>
    </source>
</reference>
<evidence type="ECO:0000256" key="2">
    <source>
        <dbReference type="ARBA" id="ARBA00022692"/>
    </source>
</evidence>
<comment type="caution">
    <text evidence="8">The sequence shown here is derived from an EMBL/GenBank/DDBJ whole genome shotgun (WGS) entry which is preliminary data.</text>
</comment>
<evidence type="ECO:0000313" key="8">
    <source>
        <dbReference type="EMBL" id="KAK5107615.1"/>
    </source>
</evidence>
<feature type="region of interest" description="Disordered" evidence="5">
    <location>
        <begin position="355"/>
        <end position="406"/>
    </location>
</feature>
<evidence type="ECO:0000256" key="4">
    <source>
        <dbReference type="ARBA" id="ARBA00023136"/>
    </source>
</evidence>
<dbReference type="PANTHER" id="PTHR23112:SF37">
    <property type="entry name" value="G PROTEIN-COUPLED RECEPTOR GPR1"/>
    <property type="match status" value="1"/>
</dbReference>
<dbReference type="EMBL" id="JAVRRL010000113">
    <property type="protein sequence ID" value="KAK5107615.1"/>
    <property type="molecule type" value="Genomic_DNA"/>
</dbReference>
<dbReference type="AlphaFoldDB" id="A0AAN7YLB0"/>
<feature type="compositionally biased region" description="Low complexity" evidence="5">
    <location>
        <begin position="85"/>
        <end position="98"/>
    </location>
</feature>
<dbReference type="InterPro" id="IPR022596">
    <property type="entry name" value="GPR1/2/3_C"/>
</dbReference>